<feature type="domain" description="Phosphate acetyl/butaryl transferase" evidence="4">
    <location>
        <begin position="80"/>
        <end position="298"/>
    </location>
</feature>
<keyword evidence="6" id="KW-1185">Reference proteome</keyword>
<dbReference type="PANTHER" id="PTHR43356:SF2">
    <property type="entry name" value="PHOSPHATE ACETYLTRANSFERASE"/>
    <property type="match status" value="1"/>
</dbReference>
<dbReference type="PIRSF" id="PIRSF000428">
    <property type="entry name" value="P_Ac_trans"/>
    <property type="match status" value="1"/>
</dbReference>
<evidence type="ECO:0000256" key="3">
    <source>
        <dbReference type="ARBA" id="ARBA00023315"/>
    </source>
</evidence>
<dbReference type="GO" id="GO:0016746">
    <property type="term" value="F:acyltransferase activity"/>
    <property type="evidence" value="ECO:0007669"/>
    <property type="project" value="UniProtKB-KW"/>
</dbReference>
<gene>
    <name evidence="5" type="ORF">C7Y71_006825</name>
</gene>
<comment type="similarity">
    <text evidence="1">Belongs to the phosphate acetyltransferase and butyryltransferase family.</text>
</comment>
<dbReference type="SUPFAM" id="SSF53659">
    <property type="entry name" value="Isocitrate/Isopropylmalate dehydrogenase-like"/>
    <property type="match status" value="1"/>
</dbReference>
<keyword evidence="3" id="KW-0012">Acyltransferase</keyword>
<evidence type="ECO:0000256" key="2">
    <source>
        <dbReference type="ARBA" id="ARBA00022679"/>
    </source>
</evidence>
<dbReference type="Gene3D" id="3.40.718.10">
    <property type="entry name" value="Isopropylmalate Dehydrogenase"/>
    <property type="match status" value="1"/>
</dbReference>
<dbReference type="EMBL" id="CP033459">
    <property type="protein sequence ID" value="QFQ12754.1"/>
    <property type="molecule type" value="Genomic_DNA"/>
</dbReference>
<accession>A0A5P8E732</accession>
<keyword evidence="2 5" id="KW-0808">Transferase</keyword>
<dbReference type="KEGG" id="alq:C7Y71_006825"/>
<dbReference type="InterPro" id="IPR002505">
    <property type="entry name" value="PTA_PTB"/>
</dbReference>
<dbReference type="InterPro" id="IPR012147">
    <property type="entry name" value="P_Ac_Bu_trans"/>
</dbReference>
<reference evidence="5 6" key="1">
    <citation type="submission" date="2018-11" db="EMBL/GenBank/DDBJ databases">
        <authorList>
            <person name="Na S.W."/>
            <person name="Baik M."/>
        </authorList>
    </citation>
    <scope>NUCLEOTIDE SEQUENCE [LARGE SCALE GENOMIC DNA]</scope>
    <source>
        <strain evidence="5 6">E39</strain>
    </source>
</reference>
<dbReference type="OrthoDB" id="9774179at2"/>
<evidence type="ECO:0000256" key="1">
    <source>
        <dbReference type="ARBA" id="ARBA00005656"/>
    </source>
</evidence>
<dbReference type="AlphaFoldDB" id="A0A5P8E732"/>
<evidence type="ECO:0000313" key="6">
    <source>
        <dbReference type="Proteomes" id="UP000249375"/>
    </source>
</evidence>
<protein>
    <submittedName>
        <fullName evidence="5">Phosphate butyryltransferase</fullName>
    </submittedName>
</protein>
<evidence type="ECO:0000313" key="5">
    <source>
        <dbReference type="EMBL" id="QFQ12754.1"/>
    </source>
</evidence>
<dbReference type="PANTHER" id="PTHR43356">
    <property type="entry name" value="PHOSPHATE ACETYLTRANSFERASE"/>
    <property type="match status" value="1"/>
</dbReference>
<dbReference type="RefSeq" id="WP_111898356.1">
    <property type="nucleotide sequence ID" value="NZ_CP033459.1"/>
</dbReference>
<name>A0A5P8E732_9BACT</name>
<dbReference type="Pfam" id="PF01515">
    <property type="entry name" value="PTA_PTB"/>
    <property type="match status" value="1"/>
</dbReference>
<organism evidence="5 6">
    <name type="scientific">Pseudoprevotella muciniphila</name>
    <dbReference type="NCBI Taxonomy" id="2133944"/>
    <lineage>
        <taxon>Bacteria</taxon>
        <taxon>Pseudomonadati</taxon>
        <taxon>Bacteroidota</taxon>
        <taxon>Bacteroidia</taxon>
        <taxon>Bacteroidales</taxon>
        <taxon>Prevotellaceae</taxon>
        <taxon>Pseudoprevotella</taxon>
    </lineage>
</organism>
<proteinExistence type="inferred from homology"/>
<sequence length="302" mass="33442">MERIKSFKQLVSHLNEMEQRKRVAVISGTDESTLYALHRGLEAGFIDVIFVGQIPDFEKHQEFLPHKANIQQFPMEDEDESAQFAVTLVREGKADFLMKGLVHTDNLLRAVLDKEKGLLPAGNILTLIAVAETAAYDKLLFFSDPAVIPVPTRKQREWQVKYTIDVCNAFGIEEPRISLIHFTEKVSEKFPCSVDYADLSQESREGKWGKAIIDGPLDVRTSVDSEAMEVKGIKSPIAGRADALIFSDLEAANAFYKTLSFFGEAKQACILCGTSCPVVVSSRGDDGESKFYSLAMAAVVGK</sequence>
<dbReference type="InterPro" id="IPR050500">
    <property type="entry name" value="Phos_Acetyltrans/Butyryltrans"/>
</dbReference>
<dbReference type="Proteomes" id="UP000249375">
    <property type="component" value="Chromosome"/>
</dbReference>
<evidence type="ECO:0000259" key="4">
    <source>
        <dbReference type="Pfam" id="PF01515"/>
    </source>
</evidence>